<sequence length="338" mass="39974">GIQKAIILKGPSGVGKTTLVKRLFDLVEHNQYSELGLTNFIINISWIEKPSNPSDFSYKYLYSNAMQDFNNPLVEKGYEIIRVMVKLINDNKITINLNSDEKKIIEDLYFKIYNNNEHVQKLFLDDYKEQTKDNSNYYRFMNIVDKNTRNIRRLLKKKYDIDLGVLKNFFKCANPNSEIADEMKDKVEGHKDSDFLKLEDDFKNYFKNTINIHKWIYSNIKSVMVIIIDGLEYYTSNEEYNYVFKFLLSIRDGNFKNFVLILTGTDQFWNDFMEFIEEKKSGRPQFKGFIGLDLALDNLTKDNTIKVIEKYLNNYYSMLHLSSGQFLYPFSKEVISYL</sequence>
<feature type="non-terminal residue" evidence="1">
    <location>
        <position position="1"/>
    </location>
</feature>
<accession>A0A0F8VX94</accession>
<dbReference type="Gene3D" id="3.40.50.300">
    <property type="entry name" value="P-loop containing nucleotide triphosphate hydrolases"/>
    <property type="match status" value="1"/>
</dbReference>
<reference evidence="1" key="1">
    <citation type="journal article" date="2015" name="Nature">
        <title>Complex archaea that bridge the gap between prokaryotes and eukaryotes.</title>
        <authorList>
            <person name="Spang A."/>
            <person name="Saw J.H."/>
            <person name="Jorgensen S.L."/>
            <person name="Zaremba-Niedzwiedzka K."/>
            <person name="Martijn J."/>
            <person name="Lind A.E."/>
            <person name="van Eijk R."/>
            <person name="Schleper C."/>
            <person name="Guy L."/>
            <person name="Ettema T.J."/>
        </authorList>
    </citation>
    <scope>NUCLEOTIDE SEQUENCE</scope>
</reference>
<name>A0A0F8VX94_9ZZZZ</name>
<dbReference type="EMBL" id="LAZR01068814">
    <property type="protein sequence ID" value="KKK48937.1"/>
    <property type="molecule type" value="Genomic_DNA"/>
</dbReference>
<evidence type="ECO:0000313" key="1">
    <source>
        <dbReference type="EMBL" id="KKK48937.1"/>
    </source>
</evidence>
<dbReference type="InterPro" id="IPR027417">
    <property type="entry name" value="P-loop_NTPase"/>
</dbReference>
<feature type="non-terminal residue" evidence="1">
    <location>
        <position position="338"/>
    </location>
</feature>
<protein>
    <submittedName>
        <fullName evidence="1">Uncharacterized protein</fullName>
    </submittedName>
</protein>
<dbReference type="SUPFAM" id="SSF52540">
    <property type="entry name" value="P-loop containing nucleoside triphosphate hydrolases"/>
    <property type="match status" value="2"/>
</dbReference>
<gene>
    <name evidence="1" type="ORF">LCGC14_3140110</name>
</gene>
<proteinExistence type="predicted"/>
<dbReference type="AlphaFoldDB" id="A0A0F8VX94"/>
<comment type="caution">
    <text evidence="1">The sequence shown here is derived from an EMBL/GenBank/DDBJ whole genome shotgun (WGS) entry which is preliminary data.</text>
</comment>
<organism evidence="1">
    <name type="scientific">marine sediment metagenome</name>
    <dbReference type="NCBI Taxonomy" id="412755"/>
    <lineage>
        <taxon>unclassified sequences</taxon>
        <taxon>metagenomes</taxon>
        <taxon>ecological metagenomes</taxon>
    </lineage>
</organism>